<accession>A0A4Y2GJ52</accession>
<evidence type="ECO:0000313" key="1">
    <source>
        <dbReference type="EMBL" id="GBM52806.1"/>
    </source>
</evidence>
<organism evidence="1 2">
    <name type="scientific">Araneus ventricosus</name>
    <name type="common">Orbweaver spider</name>
    <name type="synonym">Epeira ventricosa</name>
    <dbReference type="NCBI Taxonomy" id="182803"/>
    <lineage>
        <taxon>Eukaryota</taxon>
        <taxon>Metazoa</taxon>
        <taxon>Ecdysozoa</taxon>
        <taxon>Arthropoda</taxon>
        <taxon>Chelicerata</taxon>
        <taxon>Arachnida</taxon>
        <taxon>Araneae</taxon>
        <taxon>Araneomorphae</taxon>
        <taxon>Entelegynae</taxon>
        <taxon>Araneoidea</taxon>
        <taxon>Araneidae</taxon>
        <taxon>Araneus</taxon>
    </lineage>
</organism>
<evidence type="ECO:0000313" key="2">
    <source>
        <dbReference type="Proteomes" id="UP000499080"/>
    </source>
</evidence>
<protein>
    <submittedName>
        <fullName evidence="1">Uncharacterized protein</fullName>
    </submittedName>
</protein>
<dbReference type="AlphaFoldDB" id="A0A4Y2GJ52"/>
<proteinExistence type="predicted"/>
<gene>
    <name evidence="1" type="ORF">AVEN_21239_1</name>
</gene>
<name>A0A4Y2GJ52_ARAVE</name>
<keyword evidence="2" id="KW-1185">Reference proteome</keyword>
<comment type="caution">
    <text evidence="1">The sequence shown here is derived from an EMBL/GenBank/DDBJ whole genome shotgun (WGS) entry which is preliminary data.</text>
</comment>
<dbReference type="OrthoDB" id="616263at2759"/>
<reference evidence="1 2" key="1">
    <citation type="journal article" date="2019" name="Sci. Rep.">
        <title>Orb-weaving spider Araneus ventricosus genome elucidates the spidroin gene catalogue.</title>
        <authorList>
            <person name="Kono N."/>
            <person name="Nakamura H."/>
            <person name="Ohtoshi R."/>
            <person name="Moran D.A.P."/>
            <person name="Shinohara A."/>
            <person name="Yoshida Y."/>
            <person name="Fujiwara M."/>
            <person name="Mori M."/>
            <person name="Tomita M."/>
            <person name="Arakawa K."/>
        </authorList>
    </citation>
    <scope>NUCLEOTIDE SEQUENCE [LARGE SCALE GENOMIC DNA]</scope>
</reference>
<dbReference type="Proteomes" id="UP000499080">
    <property type="component" value="Unassembled WGS sequence"/>
</dbReference>
<dbReference type="EMBL" id="BGPR01001395">
    <property type="protein sequence ID" value="GBM52806.1"/>
    <property type="molecule type" value="Genomic_DNA"/>
</dbReference>
<sequence>MQDPTEQGSQKNTFVAWNGRDWITMTTPLILPHKTFSLVLLSCRYYRDVISEHTHQIGVETERNFLQSMGIDFHQDGFLKLISRYDKCIGVGGEYMEK</sequence>